<feature type="domain" description="NET2A-D/KIP1-like C-terminal" evidence="1">
    <location>
        <begin position="1"/>
        <end position="41"/>
    </location>
</feature>
<reference evidence="2 3" key="1">
    <citation type="journal article" date="2021" name="BMC Genomics">
        <title>Datura genome reveals duplications of psychoactive alkaloid biosynthetic genes and high mutation rate following tissue culture.</title>
        <authorList>
            <person name="Rajewski A."/>
            <person name="Carter-House D."/>
            <person name="Stajich J."/>
            <person name="Litt A."/>
        </authorList>
    </citation>
    <scope>NUCLEOTIDE SEQUENCE [LARGE SCALE GENOMIC DNA]</scope>
    <source>
        <strain evidence="2">AR-01</strain>
    </source>
</reference>
<dbReference type="InterPro" id="IPR056889">
    <property type="entry name" value="NET2A-D/KIP1-like_C"/>
</dbReference>
<name>A0ABS8T7H6_DATST</name>
<dbReference type="PANTHER" id="PTHR31631">
    <property type="entry name" value="PROTEIN NETWORKED 2D"/>
    <property type="match status" value="1"/>
</dbReference>
<dbReference type="Proteomes" id="UP000823775">
    <property type="component" value="Unassembled WGS sequence"/>
</dbReference>
<gene>
    <name evidence="2" type="ORF">HAX54_004758</name>
</gene>
<evidence type="ECO:0000313" key="2">
    <source>
        <dbReference type="EMBL" id="MCD7467351.1"/>
    </source>
</evidence>
<organism evidence="2 3">
    <name type="scientific">Datura stramonium</name>
    <name type="common">Jimsonweed</name>
    <name type="synonym">Common thornapple</name>
    <dbReference type="NCBI Taxonomy" id="4076"/>
    <lineage>
        <taxon>Eukaryota</taxon>
        <taxon>Viridiplantae</taxon>
        <taxon>Streptophyta</taxon>
        <taxon>Embryophyta</taxon>
        <taxon>Tracheophyta</taxon>
        <taxon>Spermatophyta</taxon>
        <taxon>Magnoliopsida</taxon>
        <taxon>eudicotyledons</taxon>
        <taxon>Gunneridae</taxon>
        <taxon>Pentapetalae</taxon>
        <taxon>asterids</taxon>
        <taxon>lamiids</taxon>
        <taxon>Solanales</taxon>
        <taxon>Solanaceae</taxon>
        <taxon>Solanoideae</taxon>
        <taxon>Datureae</taxon>
        <taxon>Datura</taxon>
    </lineage>
</organism>
<comment type="caution">
    <text evidence="2">The sequence shown here is derived from an EMBL/GenBank/DDBJ whole genome shotgun (WGS) entry which is preliminary data.</text>
</comment>
<sequence length="102" mass="11364">MKQENNKVREELEAGVEHITTLQVDVEKTLRKLDQEFDVSGSQPQLTNSAKVLAALEAAHPTEQEKLPMDKFIFLIPNQTKQAKKLSVKSAIAVSSFLLSSE</sequence>
<dbReference type="EMBL" id="JACEIK010001222">
    <property type="protein sequence ID" value="MCD7467351.1"/>
    <property type="molecule type" value="Genomic_DNA"/>
</dbReference>
<keyword evidence="3" id="KW-1185">Reference proteome</keyword>
<evidence type="ECO:0000259" key="1">
    <source>
        <dbReference type="Pfam" id="PF24918"/>
    </source>
</evidence>
<evidence type="ECO:0000313" key="3">
    <source>
        <dbReference type="Proteomes" id="UP000823775"/>
    </source>
</evidence>
<protein>
    <recommendedName>
        <fullName evidence="1">NET2A-D/KIP1-like C-terminal domain-containing protein</fullName>
    </recommendedName>
</protein>
<proteinExistence type="predicted"/>
<dbReference type="PANTHER" id="PTHR31631:SF0">
    <property type="entry name" value="PROTEIN NETWORKED 2D"/>
    <property type="match status" value="1"/>
</dbReference>
<dbReference type="Pfam" id="PF24918">
    <property type="entry name" value="NET2A_C"/>
    <property type="match status" value="1"/>
</dbReference>
<accession>A0ABS8T7H6</accession>